<dbReference type="STRING" id="13706.A0A1X2H5I4"/>
<dbReference type="EMBL" id="MCGN01000009">
    <property type="protein sequence ID" value="ORY93645.1"/>
    <property type="molecule type" value="Genomic_DNA"/>
</dbReference>
<evidence type="ECO:0000313" key="1">
    <source>
        <dbReference type="EMBL" id="ORY93645.1"/>
    </source>
</evidence>
<evidence type="ECO:0008006" key="3">
    <source>
        <dbReference type="Google" id="ProtNLM"/>
    </source>
</evidence>
<name>A0A1X2H5I4_SYNRA</name>
<reference evidence="1 2" key="1">
    <citation type="submission" date="2016-07" db="EMBL/GenBank/DDBJ databases">
        <title>Pervasive Adenine N6-methylation of Active Genes in Fungi.</title>
        <authorList>
            <consortium name="DOE Joint Genome Institute"/>
            <person name="Mondo S.J."/>
            <person name="Dannebaum R.O."/>
            <person name="Kuo R.C."/>
            <person name="Labutti K."/>
            <person name="Haridas S."/>
            <person name="Kuo A."/>
            <person name="Salamov A."/>
            <person name="Ahrendt S.R."/>
            <person name="Lipzen A."/>
            <person name="Sullivan W."/>
            <person name="Andreopoulos W.B."/>
            <person name="Clum A."/>
            <person name="Lindquist E."/>
            <person name="Daum C."/>
            <person name="Ramamoorthy G.K."/>
            <person name="Gryganskyi A."/>
            <person name="Culley D."/>
            <person name="Magnuson J.K."/>
            <person name="James T.Y."/>
            <person name="O'Malley M.A."/>
            <person name="Stajich J.E."/>
            <person name="Spatafora J.W."/>
            <person name="Visel A."/>
            <person name="Grigoriev I.V."/>
        </authorList>
    </citation>
    <scope>NUCLEOTIDE SEQUENCE [LARGE SCALE GENOMIC DNA]</scope>
    <source>
        <strain evidence="1 2">NRRL 2496</strain>
    </source>
</reference>
<evidence type="ECO:0000313" key="2">
    <source>
        <dbReference type="Proteomes" id="UP000242180"/>
    </source>
</evidence>
<dbReference type="OMA" id="HIFDHAP"/>
<comment type="caution">
    <text evidence="1">The sequence shown here is derived from an EMBL/GenBank/DDBJ whole genome shotgun (WGS) entry which is preliminary data.</text>
</comment>
<keyword evidence="2" id="KW-1185">Reference proteome</keyword>
<feature type="non-terminal residue" evidence="1">
    <location>
        <position position="1"/>
    </location>
</feature>
<protein>
    <recommendedName>
        <fullName evidence="3">Reverse transcriptase zinc-binding domain-containing protein</fullName>
    </recommendedName>
</protein>
<gene>
    <name evidence="1" type="ORF">BCR43DRAFT_444327</name>
</gene>
<dbReference type="InParanoid" id="A0A1X2H5I4"/>
<proteinExistence type="predicted"/>
<sequence length="136" mass="15973">FRAVHQSLSCRARLHRIIPSTFSSDECVRCPGEVDTLTHFLYSCSHKWHVWTTVWSDLFLFQPAEHDVHQAIIRLFQYPSTPSIMSSHLIISCIMQGLWSAHWRHIFDHAPFVPETIIIHIHFLCLRARTILYEPP</sequence>
<dbReference type="AlphaFoldDB" id="A0A1X2H5I4"/>
<dbReference type="Proteomes" id="UP000242180">
    <property type="component" value="Unassembled WGS sequence"/>
</dbReference>
<dbReference type="OrthoDB" id="2273311at2759"/>
<organism evidence="1 2">
    <name type="scientific">Syncephalastrum racemosum</name>
    <name type="common">Filamentous fungus</name>
    <dbReference type="NCBI Taxonomy" id="13706"/>
    <lineage>
        <taxon>Eukaryota</taxon>
        <taxon>Fungi</taxon>
        <taxon>Fungi incertae sedis</taxon>
        <taxon>Mucoromycota</taxon>
        <taxon>Mucoromycotina</taxon>
        <taxon>Mucoromycetes</taxon>
        <taxon>Mucorales</taxon>
        <taxon>Syncephalastraceae</taxon>
        <taxon>Syncephalastrum</taxon>
    </lineage>
</organism>
<accession>A0A1X2H5I4</accession>